<dbReference type="PATRIC" id="fig|1329909.3.peg.1678"/>
<dbReference type="Gene3D" id="3.10.450.50">
    <property type="match status" value="1"/>
</dbReference>
<dbReference type="SUPFAM" id="SSF54427">
    <property type="entry name" value="NTF2-like"/>
    <property type="match status" value="1"/>
</dbReference>
<proteinExistence type="predicted"/>
<sequence length="120" mass="14264">MMTLEEIQQFFRYSDDVDREKLREWLHPDLLLTAINVGLEKPLNLEEYLDFIERMKTYHADRGEVTKHIPTNVLIEGDFIAISGHVLHSYPDKADEYSTYFDFWKLRDGKIVEYSIAHDL</sequence>
<organism evidence="2 3">
    <name type="scientific">Sphingobium quisquiliarum P25</name>
    <dbReference type="NCBI Taxonomy" id="1329909"/>
    <lineage>
        <taxon>Bacteria</taxon>
        <taxon>Pseudomonadati</taxon>
        <taxon>Pseudomonadota</taxon>
        <taxon>Alphaproteobacteria</taxon>
        <taxon>Sphingomonadales</taxon>
        <taxon>Sphingomonadaceae</taxon>
        <taxon>Sphingobium</taxon>
    </lineage>
</organism>
<evidence type="ECO:0000313" key="3">
    <source>
        <dbReference type="Proteomes" id="UP000015525"/>
    </source>
</evidence>
<evidence type="ECO:0000259" key="1">
    <source>
        <dbReference type="Pfam" id="PF12680"/>
    </source>
</evidence>
<gene>
    <name evidence="2" type="ORF">L288_08685</name>
</gene>
<name>T0I8S6_9SPHN</name>
<dbReference type="RefSeq" id="WP_021238010.1">
    <property type="nucleotide sequence ID" value="NZ_ATHO01000071.1"/>
</dbReference>
<comment type="caution">
    <text evidence="2">The sequence shown here is derived from an EMBL/GenBank/DDBJ whole genome shotgun (WGS) entry which is preliminary data.</text>
</comment>
<evidence type="ECO:0000313" key="2">
    <source>
        <dbReference type="EMBL" id="EQB08090.1"/>
    </source>
</evidence>
<dbReference type="InterPro" id="IPR037401">
    <property type="entry name" value="SnoaL-like"/>
</dbReference>
<dbReference type="AlphaFoldDB" id="T0I8S6"/>
<protein>
    <recommendedName>
        <fullName evidence="1">SnoaL-like domain-containing protein</fullName>
    </recommendedName>
</protein>
<accession>T0I8S6</accession>
<feature type="domain" description="SnoaL-like" evidence="1">
    <location>
        <begin position="8"/>
        <end position="114"/>
    </location>
</feature>
<reference evidence="2 3" key="1">
    <citation type="journal article" date="2013" name="Genome Announc.">
        <title>Draft Genome Sequence of Sphingobium quisquiliarum Strain P25T, a Novel Hexachlorocyclohexane (HCH)-Degrading Bacterium Isolated from an HCH Dumpsite.</title>
        <authorList>
            <person name="Kumar Singh A."/>
            <person name="Sangwan N."/>
            <person name="Sharma A."/>
            <person name="Gupta V."/>
            <person name="Khurana J.P."/>
            <person name="Lal R."/>
        </authorList>
    </citation>
    <scope>NUCLEOTIDE SEQUENCE [LARGE SCALE GENOMIC DNA]</scope>
    <source>
        <strain evidence="2 3">P25</strain>
    </source>
</reference>
<dbReference type="Proteomes" id="UP000015525">
    <property type="component" value="Unassembled WGS sequence"/>
</dbReference>
<keyword evidence="3" id="KW-1185">Reference proteome</keyword>
<dbReference type="Pfam" id="PF12680">
    <property type="entry name" value="SnoaL_2"/>
    <property type="match status" value="1"/>
</dbReference>
<dbReference type="EMBL" id="ATHO01000071">
    <property type="protein sequence ID" value="EQB08090.1"/>
    <property type="molecule type" value="Genomic_DNA"/>
</dbReference>
<dbReference type="InterPro" id="IPR032710">
    <property type="entry name" value="NTF2-like_dom_sf"/>
</dbReference>